<dbReference type="EMBL" id="GBRH01249219">
    <property type="protein sequence ID" value="JAD48676.1"/>
    <property type="molecule type" value="Transcribed_RNA"/>
</dbReference>
<sequence>MHNYYQLPKNDLKVNRKNRPKIRTLRRI</sequence>
<dbReference type="AlphaFoldDB" id="A0A0A9AC48"/>
<proteinExistence type="predicted"/>
<evidence type="ECO:0000313" key="1">
    <source>
        <dbReference type="EMBL" id="JAD48676.1"/>
    </source>
</evidence>
<reference evidence="1" key="2">
    <citation type="journal article" date="2015" name="Data Brief">
        <title>Shoot transcriptome of the giant reed, Arundo donax.</title>
        <authorList>
            <person name="Barrero R.A."/>
            <person name="Guerrero F.D."/>
            <person name="Moolhuijzen P."/>
            <person name="Goolsby J.A."/>
            <person name="Tidwell J."/>
            <person name="Bellgard S.E."/>
            <person name="Bellgard M.I."/>
        </authorList>
    </citation>
    <scope>NUCLEOTIDE SEQUENCE</scope>
    <source>
        <tissue evidence="1">Shoot tissue taken approximately 20 cm above the soil surface</tissue>
    </source>
</reference>
<organism evidence="1">
    <name type="scientific">Arundo donax</name>
    <name type="common">Giant reed</name>
    <name type="synonym">Donax arundinaceus</name>
    <dbReference type="NCBI Taxonomy" id="35708"/>
    <lineage>
        <taxon>Eukaryota</taxon>
        <taxon>Viridiplantae</taxon>
        <taxon>Streptophyta</taxon>
        <taxon>Embryophyta</taxon>
        <taxon>Tracheophyta</taxon>
        <taxon>Spermatophyta</taxon>
        <taxon>Magnoliopsida</taxon>
        <taxon>Liliopsida</taxon>
        <taxon>Poales</taxon>
        <taxon>Poaceae</taxon>
        <taxon>PACMAD clade</taxon>
        <taxon>Arundinoideae</taxon>
        <taxon>Arundineae</taxon>
        <taxon>Arundo</taxon>
    </lineage>
</organism>
<protein>
    <submittedName>
        <fullName evidence="1">Uncharacterized protein</fullName>
    </submittedName>
</protein>
<reference evidence="1" key="1">
    <citation type="submission" date="2014-09" db="EMBL/GenBank/DDBJ databases">
        <authorList>
            <person name="Magalhaes I.L.F."/>
            <person name="Oliveira U."/>
            <person name="Santos F.R."/>
            <person name="Vidigal T.H.D.A."/>
            <person name="Brescovit A.D."/>
            <person name="Santos A.J."/>
        </authorList>
    </citation>
    <scope>NUCLEOTIDE SEQUENCE</scope>
    <source>
        <tissue evidence="1">Shoot tissue taken approximately 20 cm above the soil surface</tissue>
    </source>
</reference>
<name>A0A0A9AC48_ARUDO</name>
<accession>A0A0A9AC48</accession>